<name>A0A0N9R1S1_9VIRU</name>
<dbReference type="KEGG" id="vg:26049351"/>
<accession>A0A0N9R1S1</accession>
<gene>
    <name evidence="2" type="ORF">ceV_484</name>
</gene>
<reference evidence="2 3" key="1">
    <citation type="journal article" date="2015" name="Genome Announc.">
        <title>The 474-Kilobase-Pair Complete Genome Sequence of CeV-01B, a Virus Infecting Haptolina (Chrysochromulina) ericina (Prymnesiophyceae).</title>
        <authorList>
            <person name="Gallot-Lavallee L."/>
            <person name="Pagarete A."/>
            <person name="Legendre M."/>
            <person name="Santini S."/>
            <person name="Sandaa R.A."/>
            <person name="Himmelbauer H."/>
            <person name="Ogata H."/>
            <person name="Bratbak G."/>
            <person name="Claverie J.M."/>
        </authorList>
    </citation>
    <scope>NUCLEOTIDE SEQUENCE [LARGE SCALE GENOMIC DNA]</scope>
    <source>
        <strain evidence="2">CeV-01B</strain>
    </source>
</reference>
<proteinExistence type="predicted"/>
<evidence type="ECO:0000313" key="3">
    <source>
        <dbReference type="Proteomes" id="UP000203826"/>
    </source>
</evidence>
<sequence>MATTMPVMTNLCDCSTNGLKFWSPCTPQIGAGCIQTFKCSLDPAYDPCGNIIGCTSFDNVAIERRIQNQSRMPASQFKDALEDIIVAQGILSFKGSPEDRISMSSRVWGNPNYLRNQSDRSTPSRSGAWTGYGDRNPRFGMSVGDAKINISGYVNVPTRGNSTRSTITGNRPGAMTPGGQGVDVKHGSYDRYLSKKKGAILSRPKVIVTESPPLPLMWYRRGFSDGDRSTVYDSAGINNMSYKFAPVSIEQKCKGNCLD</sequence>
<feature type="compositionally biased region" description="Polar residues" evidence="1">
    <location>
        <begin position="112"/>
        <end position="127"/>
    </location>
</feature>
<keyword evidence="3" id="KW-1185">Reference proteome</keyword>
<dbReference type="EMBL" id="KT820662">
    <property type="protein sequence ID" value="ALH23390.1"/>
    <property type="molecule type" value="Genomic_DNA"/>
</dbReference>
<evidence type="ECO:0000256" key="1">
    <source>
        <dbReference type="SAM" id="MobiDB-lite"/>
    </source>
</evidence>
<dbReference type="Proteomes" id="UP000203826">
    <property type="component" value="Segment"/>
</dbReference>
<evidence type="ECO:0000313" key="2">
    <source>
        <dbReference type="EMBL" id="ALH23390.1"/>
    </source>
</evidence>
<feature type="region of interest" description="Disordered" evidence="1">
    <location>
        <begin position="112"/>
        <end position="133"/>
    </location>
</feature>
<protein>
    <submittedName>
        <fullName evidence="2">Uncharacterized protein</fullName>
    </submittedName>
</protein>
<organism evidence="2 3">
    <name type="scientific">Chrysochromulina ericina virus CeV-01B</name>
    <dbReference type="NCBI Taxonomy" id="3070830"/>
    <lineage>
        <taxon>Viruses</taxon>
        <taxon>Varidnaviria</taxon>
        <taxon>Bamfordvirae</taxon>
        <taxon>Nucleocytoviricota</taxon>
        <taxon>Megaviricetes</taxon>
        <taxon>Imitervirales</taxon>
        <taxon>Mesomimiviridae</taxon>
        <taxon>Tethysvirus</taxon>
        <taxon>Tethysvirus raunefjordenense</taxon>
    </lineage>
</organism>